<dbReference type="CDD" id="cd14319">
    <property type="entry name" value="UBA_NBR1"/>
    <property type="match status" value="1"/>
</dbReference>
<dbReference type="CDD" id="cd05992">
    <property type="entry name" value="PB1"/>
    <property type="match status" value="1"/>
</dbReference>
<gene>
    <name evidence="6" type="ORF">NAEGRDRAFT_81162</name>
</gene>
<dbReference type="GO" id="GO:0008270">
    <property type="term" value="F:zinc ion binding"/>
    <property type="evidence" value="ECO:0007669"/>
    <property type="project" value="UniProtKB-KW"/>
</dbReference>
<dbReference type="Pfam" id="PF00569">
    <property type="entry name" value="ZZ"/>
    <property type="match status" value="1"/>
</dbReference>
<dbReference type="Gene3D" id="1.10.8.10">
    <property type="entry name" value="DNA helicase RuvA subunit, C-terminal domain"/>
    <property type="match status" value="1"/>
</dbReference>
<evidence type="ECO:0000313" key="6">
    <source>
        <dbReference type="EMBL" id="EFC39910.1"/>
    </source>
</evidence>
<dbReference type="RefSeq" id="XP_002672654.1">
    <property type="nucleotide sequence ID" value="XM_002672608.1"/>
</dbReference>
<evidence type="ECO:0000256" key="4">
    <source>
        <dbReference type="PROSITE-ProRule" id="PRU00228"/>
    </source>
</evidence>
<dbReference type="SUPFAM" id="SSF46934">
    <property type="entry name" value="UBA-like"/>
    <property type="match status" value="1"/>
</dbReference>
<dbReference type="eggNOG" id="KOG1426">
    <property type="taxonomic scope" value="Eukaryota"/>
</dbReference>
<dbReference type="AlphaFoldDB" id="D2VTD2"/>
<dbReference type="KEGG" id="ngr:NAEGRDRAFT_81162"/>
<dbReference type="OrthoDB" id="661148at2759"/>
<dbReference type="EMBL" id="GG738896">
    <property type="protein sequence ID" value="EFC39910.1"/>
    <property type="molecule type" value="Genomic_DNA"/>
</dbReference>
<evidence type="ECO:0000259" key="5">
    <source>
        <dbReference type="PROSITE" id="PS50135"/>
    </source>
</evidence>
<keyword evidence="1" id="KW-0479">Metal-binding</keyword>
<evidence type="ECO:0000256" key="1">
    <source>
        <dbReference type="ARBA" id="ARBA00022723"/>
    </source>
</evidence>
<dbReference type="InterPro" id="IPR000433">
    <property type="entry name" value="Znf_ZZ"/>
</dbReference>
<feature type="domain" description="ZZ-type" evidence="5">
    <location>
        <begin position="238"/>
        <end position="295"/>
    </location>
</feature>
<accession>D2VTD2</accession>
<evidence type="ECO:0000256" key="2">
    <source>
        <dbReference type="ARBA" id="ARBA00022771"/>
    </source>
</evidence>
<proteinExistence type="predicted"/>
<organism evidence="7">
    <name type="scientific">Naegleria gruberi</name>
    <name type="common">Amoeba</name>
    <dbReference type="NCBI Taxonomy" id="5762"/>
    <lineage>
        <taxon>Eukaryota</taxon>
        <taxon>Discoba</taxon>
        <taxon>Heterolobosea</taxon>
        <taxon>Tetramitia</taxon>
        <taxon>Eutetramitia</taxon>
        <taxon>Vahlkampfiidae</taxon>
        <taxon>Naegleria</taxon>
    </lineage>
</organism>
<sequence>MSFPSSHLIYHPILANNNTNGQQVPMPQHQQQLPNLHNIFQPAQQQPKPIHVKVLVFETKKEDLSALETLKPTSIRRGERVLTNYADLTRYLTEKCGLTLENALIRYQDDENHWVDISSDEELAYGIQLCRESRTSAIRSVFRIAVILLKKEEEKPRQPEEEKRECPYWKGRRQGGCPFRRPRHHPLPENHPHCPFMFKKTMDGDNVLEVDIDVEQLKNGLNVNDFVRENIDKVQVPHFGVTCDGCGKYAFVGKRFKCDDCDDFDFCEDCFASETVRNAHFGGSHSFTEQQPRSACFLRNIFGAEKKEEETVIDNQLYEEQPVVVEEPVEEPVVVEEPVIVPEPVNVYQVPHPLNPIQQPIVEEPVVVVQEPIVQPQPTLYQTELALLRDMGFVDEVSNLILLNKYNGDLQRVIVDLIH</sequence>
<dbReference type="PANTHER" id="PTHR20930:SF0">
    <property type="entry name" value="PROTEIN ILRUN"/>
    <property type="match status" value="1"/>
</dbReference>
<evidence type="ECO:0000256" key="3">
    <source>
        <dbReference type="ARBA" id="ARBA00022833"/>
    </source>
</evidence>
<dbReference type="VEuPathDB" id="AmoebaDB:NAEGRDRAFT_81162"/>
<dbReference type="InterPro" id="IPR009060">
    <property type="entry name" value="UBA-like_sf"/>
</dbReference>
<dbReference type="Pfam" id="PF00564">
    <property type="entry name" value="PB1"/>
    <property type="match status" value="1"/>
</dbReference>
<dbReference type="Proteomes" id="UP000006671">
    <property type="component" value="Unassembled WGS sequence"/>
</dbReference>
<dbReference type="Gene3D" id="3.10.20.90">
    <property type="entry name" value="Phosphatidylinositol 3-kinase Catalytic Subunit, Chain A, domain 1"/>
    <property type="match status" value="1"/>
</dbReference>
<evidence type="ECO:0000313" key="7">
    <source>
        <dbReference type="Proteomes" id="UP000006671"/>
    </source>
</evidence>
<dbReference type="SUPFAM" id="SSF57850">
    <property type="entry name" value="RING/U-box"/>
    <property type="match status" value="1"/>
</dbReference>
<dbReference type="SMART" id="SM00291">
    <property type="entry name" value="ZnF_ZZ"/>
    <property type="match status" value="1"/>
</dbReference>
<dbReference type="PANTHER" id="PTHR20930">
    <property type="entry name" value="OVARIAN CARCINOMA ANTIGEN CA125-RELATED"/>
    <property type="match status" value="1"/>
</dbReference>
<keyword evidence="2 4" id="KW-0863">Zinc-finger</keyword>
<protein>
    <recommendedName>
        <fullName evidence="5">ZZ-type domain-containing protein</fullName>
    </recommendedName>
</protein>
<dbReference type="SUPFAM" id="SSF54277">
    <property type="entry name" value="CAD &amp; PB1 domains"/>
    <property type="match status" value="1"/>
</dbReference>
<dbReference type="PROSITE" id="PS01357">
    <property type="entry name" value="ZF_ZZ_1"/>
    <property type="match status" value="1"/>
</dbReference>
<dbReference type="GeneID" id="8854325"/>
<name>D2VTD2_NAEGR</name>
<dbReference type="Gene3D" id="3.30.60.90">
    <property type="match status" value="1"/>
</dbReference>
<keyword evidence="7" id="KW-1185">Reference proteome</keyword>
<dbReference type="InterPro" id="IPR000270">
    <property type="entry name" value="PB1_dom"/>
</dbReference>
<reference evidence="6 7" key="1">
    <citation type="journal article" date="2010" name="Cell">
        <title>The genome of Naegleria gruberi illuminates early eukaryotic versatility.</title>
        <authorList>
            <person name="Fritz-Laylin L.K."/>
            <person name="Prochnik S.E."/>
            <person name="Ginger M.L."/>
            <person name="Dacks J.B."/>
            <person name="Carpenter M.L."/>
            <person name="Field M.C."/>
            <person name="Kuo A."/>
            <person name="Paredez A."/>
            <person name="Chapman J."/>
            <person name="Pham J."/>
            <person name="Shu S."/>
            <person name="Neupane R."/>
            <person name="Cipriano M."/>
            <person name="Mancuso J."/>
            <person name="Tu H."/>
            <person name="Salamov A."/>
            <person name="Lindquist E."/>
            <person name="Shapiro H."/>
            <person name="Lucas S."/>
            <person name="Grigoriev I.V."/>
            <person name="Cande W.Z."/>
            <person name="Fulton C."/>
            <person name="Rokhsar D.S."/>
            <person name="Dawson S.C."/>
        </authorList>
    </citation>
    <scope>NUCLEOTIDE SEQUENCE [LARGE SCALE GENOMIC DNA]</scope>
    <source>
        <strain evidence="6 7">NEG-M</strain>
    </source>
</reference>
<keyword evidence="3" id="KW-0862">Zinc</keyword>
<dbReference type="OMA" id="ERANHYG"/>
<dbReference type="InterPro" id="IPR043145">
    <property type="entry name" value="Znf_ZZ_sf"/>
</dbReference>
<dbReference type="InParanoid" id="D2VTD2"/>
<dbReference type="PROSITE" id="PS50135">
    <property type="entry name" value="ZF_ZZ_2"/>
    <property type="match status" value="1"/>
</dbReference>